<feature type="region of interest" description="Disordered" evidence="1">
    <location>
        <begin position="1"/>
        <end position="26"/>
    </location>
</feature>
<name>A0AAW0Q201_9GOBI</name>
<proteinExistence type="predicted"/>
<evidence type="ECO:0000313" key="3">
    <source>
        <dbReference type="Proteomes" id="UP001460270"/>
    </source>
</evidence>
<reference evidence="3" key="1">
    <citation type="submission" date="2024-04" db="EMBL/GenBank/DDBJ databases">
        <title>Salinicola lusitanus LLJ914,a marine bacterium isolated from the Okinawa Trough.</title>
        <authorList>
            <person name="Li J."/>
        </authorList>
    </citation>
    <scope>NUCLEOTIDE SEQUENCE [LARGE SCALE GENOMIC DNA]</scope>
</reference>
<dbReference type="Proteomes" id="UP001460270">
    <property type="component" value="Unassembled WGS sequence"/>
</dbReference>
<protein>
    <submittedName>
        <fullName evidence="2">Uncharacterized protein</fullName>
    </submittedName>
</protein>
<feature type="compositionally biased region" description="Pro residues" evidence="1">
    <location>
        <begin position="1"/>
        <end position="15"/>
    </location>
</feature>
<gene>
    <name evidence="2" type="ORF">WMY93_001006</name>
</gene>
<comment type="caution">
    <text evidence="2">The sequence shown here is derived from an EMBL/GenBank/DDBJ whole genome shotgun (WGS) entry which is preliminary data.</text>
</comment>
<evidence type="ECO:0000313" key="2">
    <source>
        <dbReference type="EMBL" id="KAK7945278.1"/>
    </source>
</evidence>
<accession>A0AAW0Q201</accession>
<evidence type="ECO:0000256" key="1">
    <source>
        <dbReference type="SAM" id="MobiDB-lite"/>
    </source>
</evidence>
<dbReference type="AlphaFoldDB" id="A0AAW0Q201"/>
<keyword evidence="3" id="KW-1185">Reference proteome</keyword>
<dbReference type="EMBL" id="JBBPFD010000001">
    <property type="protein sequence ID" value="KAK7945278.1"/>
    <property type="molecule type" value="Genomic_DNA"/>
</dbReference>
<sequence>MDPPGPGSKPRPEPAPSCVSMRSDRSKDWPVAFKEACHEEQREPCPKEQLDAIFRRLEKDVLTFVKEQLQRLHRLLASDYPECSESEEEEQSSREVLNITLDFLRRMDQEQLAQRCSTALLHVKDSNSPGELEAPGSDFICQTHLSFNALPVGLFAPLMAIRDNAVREQGADHIEQTTEQGY</sequence>
<organism evidence="2 3">
    <name type="scientific">Mugilogobius chulae</name>
    <name type="common">yellowstripe goby</name>
    <dbReference type="NCBI Taxonomy" id="88201"/>
    <lineage>
        <taxon>Eukaryota</taxon>
        <taxon>Metazoa</taxon>
        <taxon>Chordata</taxon>
        <taxon>Craniata</taxon>
        <taxon>Vertebrata</taxon>
        <taxon>Euteleostomi</taxon>
        <taxon>Actinopterygii</taxon>
        <taxon>Neopterygii</taxon>
        <taxon>Teleostei</taxon>
        <taxon>Neoteleostei</taxon>
        <taxon>Acanthomorphata</taxon>
        <taxon>Gobiaria</taxon>
        <taxon>Gobiiformes</taxon>
        <taxon>Gobioidei</taxon>
        <taxon>Gobiidae</taxon>
        <taxon>Gobionellinae</taxon>
        <taxon>Mugilogobius</taxon>
    </lineage>
</organism>